<protein>
    <submittedName>
        <fullName evidence="2">LIVCS family branched-chain amino acid:cation transporter</fullName>
    </submittedName>
</protein>
<gene>
    <name evidence="2" type="ORF">CLV73_2374</name>
</gene>
<dbReference type="EMBL" id="PGFD01000002">
    <property type="protein sequence ID" value="PJJ64021.1"/>
    <property type="molecule type" value="Genomic_DNA"/>
</dbReference>
<evidence type="ECO:0000256" key="1">
    <source>
        <dbReference type="SAM" id="Phobius"/>
    </source>
</evidence>
<dbReference type="OrthoDB" id="1274611at2"/>
<keyword evidence="1" id="KW-0472">Membrane</keyword>
<dbReference type="Proteomes" id="UP000228740">
    <property type="component" value="Unassembled WGS sequence"/>
</dbReference>
<feature type="transmembrane region" description="Helical" evidence="1">
    <location>
        <begin position="43"/>
        <end position="64"/>
    </location>
</feature>
<keyword evidence="1" id="KW-1133">Transmembrane helix</keyword>
<keyword evidence="3" id="KW-1185">Reference proteome</keyword>
<sequence>MKNESVVYFGKSVFGLFFALGNICLLGYLITKNEDFASYGFTLLQFATPVNLLVIVCLLIYGLFNKSQFNVCCKASAIICINIPIAILYFFIGISILKF</sequence>
<evidence type="ECO:0000313" key="2">
    <source>
        <dbReference type="EMBL" id="PJJ64021.1"/>
    </source>
</evidence>
<keyword evidence="1" id="KW-0812">Transmembrane</keyword>
<dbReference type="AlphaFoldDB" id="A0A2M9C0R7"/>
<feature type="transmembrane region" description="Helical" evidence="1">
    <location>
        <begin position="76"/>
        <end position="97"/>
    </location>
</feature>
<reference evidence="2 3" key="1">
    <citation type="submission" date="2017-11" db="EMBL/GenBank/DDBJ databases">
        <title>Genomic Encyclopedia of Archaeal and Bacterial Type Strains, Phase II (KMG-II): From Individual Species to Whole Genera.</title>
        <authorList>
            <person name="Goeker M."/>
        </authorList>
    </citation>
    <scope>NUCLEOTIDE SEQUENCE [LARGE SCALE GENOMIC DNA]</scope>
    <source>
        <strain evidence="2 3">DSM 27617</strain>
    </source>
</reference>
<organism evidence="2 3">
    <name type="scientific">Chryseobacterium geocarposphaerae</name>
    <dbReference type="NCBI Taxonomy" id="1416776"/>
    <lineage>
        <taxon>Bacteria</taxon>
        <taxon>Pseudomonadati</taxon>
        <taxon>Bacteroidota</taxon>
        <taxon>Flavobacteriia</taxon>
        <taxon>Flavobacteriales</taxon>
        <taxon>Weeksellaceae</taxon>
        <taxon>Chryseobacterium group</taxon>
        <taxon>Chryseobacterium</taxon>
    </lineage>
</organism>
<dbReference type="RefSeq" id="WP_100377074.1">
    <property type="nucleotide sequence ID" value="NZ_PGFD01000002.1"/>
</dbReference>
<proteinExistence type="predicted"/>
<name>A0A2M9C0R7_9FLAO</name>
<feature type="transmembrane region" description="Helical" evidence="1">
    <location>
        <begin position="12"/>
        <end position="31"/>
    </location>
</feature>
<comment type="caution">
    <text evidence="2">The sequence shown here is derived from an EMBL/GenBank/DDBJ whole genome shotgun (WGS) entry which is preliminary data.</text>
</comment>
<accession>A0A2M9C0R7</accession>
<evidence type="ECO:0000313" key="3">
    <source>
        <dbReference type="Proteomes" id="UP000228740"/>
    </source>
</evidence>